<reference evidence="1" key="4">
    <citation type="submission" date="2019-03" db="UniProtKB">
        <authorList>
            <consortium name="EnsemblPlants"/>
        </authorList>
    </citation>
    <scope>IDENTIFICATION</scope>
</reference>
<accession>A0A453EPQ1</accession>
<evidence type="ECO:0000313" key="2">
    <source>
        <dbReference type="Proteomes" id="UP000015105"/>
    </source>
</evidence>
<sequence>MANSLQPTPLSCLSYPHHWQAPPLHLAPDRMPWTRRASLSDHEAAPTLALLWPWRLSRQEDIFVTSVFKHVTMIQFVQELLDLHDASRPLTDMYRAK</sequence>
<reference evidence="2" key="1">
    <citation type="journal article" date="2014" name="Science">
        <title>Ancient hybridizations among the ancestral genomes of bread wheat.</title>
        <authorList>
            <consortium name="International Wheat Genome Sequencing Consortium,"/>
            <person name="Marcussen T."/>
            <person name="Sandve S.R."/>
            <person name="Heier L."/>
            <person name="Spannagl M."/>
            <person name="Pfeifer M."/>
            <person name="Jakobsen K.S."/>
            <person name="Wulff B.B."/>
            <person name="Steuernagel B."/>
            <person name="Mayer K.F."/>
            <person name="Olsen O.A."/>
        </authorList>
    </citation>
    <scope>NUCLEOTIDE SEQUENCE [LARGE SCALE GENOMIC DNA]</scope>
    <source>
        <strain evidence="2">cv. AL8/78</strain>
    </source>
</reference>
<reference evidence="1" key="3">
    <citation type="journal article" date="2017" name="Nature">
        <title>Genome sequence of the progenitor of the wheat D genome Aegilops tauschii.</title>
        <authorList>
            <person name="Luo M.C."/>
            <person name="Gu Y.Q."/>
            <person name="Puiu D."/>
            <person name="Wang H."/>
            <person name="Twardziok S.O."/>
            <person name="Deal K.R."/>
            <person name="Huo N."/>
            <person name="Zhu T."/>
            <person name="Wang L."/>
            <person name="Wang Y."/>
            <person name="McGuire P.E."/>
            <person name="Liu S."/>
            <person name="Long H."/>
            <person name="Ramasamy R.K."/>
            <person name="Rodriguez J.C."/>
            <person name="Van S.L."/>
            <person name="Yuan L."/>
            <person name="Wang Z."/>
            <person name="Xia Z."/>
            <person name="Xiao L."/>
            <person name="Anderson O.D."/>
            <person name="Ouyang S."/>
            <person name="Liang Y."/>
            <person name="Zimin A.V."/>
            <person name="Pertea G."/>
            <person name="Qi P."/>
            <person name="Bennetzen J.L."/>
            <person name="Dai X."/>
            <person name="Dawson M.W."/>
            <person name="Muller H.G."/>
            <person name="Kugler K."/>
            <person name="Rivarola-Duarte L."/>
            <person name="Spannagl M."/>
            <person name="Mayer K.F.X."/>
            <person name="Lu F.H."/>
            <person name="Bevan M.W."/>
            <person name="Leroy P."/>
            <person name="Li P."/>
            <person name="You F.M."/>
            <person name="Sun Q."/>
            <person name="Liu Z."/>
            <person name="Lyons E."/>
            <person name="Wicker T."/>
            <person name="Salzberg S.L."/>
            <person name="Devos K.M."/>
            <person name="Dvorak J."/>
        </authorList>
    </citation>
    <scope>NUCLEOTIDE SEQUENCE [LARGE SCALE GENOMIC DNA]</scope>
    <source>
        <strain evidence="1">cv. AL8/78</strain>
    </source>
</reference>
<dbReference type="AlphaFoldDB" id="A0A453EPQ1"/>
<protein>
    <submittedName>
        <fullName evidence="1">Uncharacterized protein</fullName>
    </submittedName>
</protein>
<name>A0A453EPQ1_AEGTS</name>
<dbReference type="EnsemblPlants" id="AET3Gv20417300.19">
    <property type="protein sequence ID" value="AET3Gv20417300.19"/>
    <property type="gene ID" value="AET3Gv20417300"/>
</dbReference>
<reference evidence="2" key="2">
    <citation type="journal article" date="2017" name="Nat. Plants">
        <title>The Aegilops tauschii genome reveals multiple impacts of transposons.</title>
        <authorList>
            <person name="Zhao G."/>
            <person name="Zou C."/>
            <person name="Li K."/>
            <person name="Wang K."/>
            <person name="Li T."/>
            <person name="Gao L."/>
            <person name="Zhang X."/>
            <person name="Wang H."/>
            <person name="Yang Z."/>
            <person name="Liu X."/>
            <person name="Jiang W."/>
            <person name="Mao L."/>
            <person name="Kong X."/>
            <person name="Jiao Y."/>
            <person name="Jia J."/>
        </authorList>
    </citation>
    <scope>NUCLEOTIDE SEQUENCE [LARGE SCALE GENOMIC DNA]</scope>
    <source>
        <strain evidence="2">cv. AL8/78</strain>
    </source>
</reference>
<dbReference type="Gramene" id="AET3Gv20417300.19">
    <property type="protein sequence ID" value="AET3Gv20417300.19"/>
    <property type="gene ID" value="AET3Gv20417300"/>
</dbReference>
<keyword evidence="2" id="KW-1185">Reference proteome</keyword>
<organism evidence="1 2">
    <name type="scientific">Aegilops tauschii subsp. strangulata</name>
    <name type="common">Goatgrass</name>
    <dbReference type="NCBI Taxonomy" id="200361"/>
    <lineage>
        <taxon>Eukaryota</taxon>
        <taxon>Viridiplantae</taxon>
        <taxon>Streptophyta</taxon>
        <taxon>Embryophyta</taxon>
        <taxon>Tracheophyta</taxon>
        <taxon>Spermatophyta</taxon>
        <taxon>Magnoliopsida</taxon>
        <taxon>Liliopsida</taxon>
        <taxon>Poales</taxon>
        <taxon>Poaceae</taxon>
        <taxon>BOP clade</taxon>
        <taxon>Pooideae</taxon>
        <taxon>Triticodae</taxon>
        <taxon>Triticeae</taxon>
        <taxon>Triticinae</taxon>
        <taxon>Aegilops</taxon>
    </lineage>
</organism>
<dbReference type="Proteomes" id="UP000015105">
    <property type="component" value="Chromosome 3D"/>
</dbReference>
<evidence type="ECO:0000313" key="1">
    <source>
        <dbReference type="EnsemblPlants" id="AET3Gv20417300.19"/>
    </source>
</evidence>
<proteinExistence type="predicted"/>
<reference evidence="1" key="5">
    <citation type="journal article" date="2021" name="G3 (Bethesda)">
        <title>Aegilops tauschii genome assembly Aet v5.0 features greater sequence contiguity and improved annotation.</title>
        <authorList>
            <person name="Wang L."/>
            <person name="Zhu T."/>
            <person name="Rodriguez J.C."/>
            <person name="Deal K.R."/>
            <person name="Dubcovsky J."/>
            <person name="McGuire P.E."/>
            <person name="Lux T."/>
            <person name="Spannagl M."/>
            <person name="Mayer K.F.X."/>
            <person name="Baldrich P."/>
            <person name="Meyers B.C."/>
            <person name="Huo N."/>
            <person name="Gu Y.Q."/>
            <person name="Zhou H."/>
            <person name="Devos K.M."/>
            <person name="Bennetzen J.L."/>
            <person name="Unver T."/>
            <person name="Budak H."/>
            <person name="Gulick P.J."/>
            <person name="Galiba G."/>
            <person name="Kalapos B."/>
            <person name="Nelson D.R."/>
            <person name="Li P."/>
            <person name="You F.M."/>
            <person name="Luo M.C."/>
            <person name="Dvorak J."/>
        </authorList>
    </citation>
    <scope>NUCLEOTIDE SEQUENCE [LARGE SCALE GENOMIC DNA]</scope>
    <source>
        <strain evidence="1">cv. AL8/78</strain>
    </source>
</reference>